<evidence type="ECO:0000313" key="8">
    <source>
        <dbReference type="EMBL" id="HJC65659.1"/>
    </source>
</evidence>
<feature type="domain" description="Radical SAM core" evidence="7">
    <location>
        <begin position="57"/>
        <end position="279"/>
    </location>
</feature>
<protein>
    <submittedName>
        <fullName evidence="8">[FeFe] hydrogenase H-cluster radical SAM maturase HydE</fullName>
    </submittedName>
</protein>
<dbReference type="GO" id="GO:0016740">
    <property type="term" value="F:transferase activity"/>
    <property type="evidence" value="ECO:0007669"/>
    <property type="project" value="TreeGrafter"/>
</dbReference>
<dbReference type="PANTHER" id="PTHR43726:SF1">
    <property type="entry name" value="BIOTIN SYNTHASE"/>
    <property type="match status" value="1"/>
</dbReference>
<dbReference type="SFLD" id="SFLDS00029">
    <property type="entry name" value="Radical_SAM"/>
    <property type="match status" value="1"/>
</dbReference>
<dbReference type="GO" id="GO:0046872">
    <property type="term" value="F:metal ion binding"/>
    <property type="evidence" value="ECO:0007669"/>
    <property type="project" value="UniProtKB-KW"/>
</dbReference>
<gene>
    <name evidence="8" type="primary">hydE</name>
    <name evidence="8" type="ORF">H9931_02910</name>
</gene>
<dbReference type="SFLD" id="SFLDG01280">
    <property type="entry name" value="HydE/PylB-like"/>
    <property type="match status" value="1"/>
</dbReference>
<reference evidence="8" key="1">
    <citation type="journal article" date="2021" name="PeerJ">
        <title>Extensive microbial diversity within the chicken gut microbiome revealed by metagenomics and culture.</title>
        <authorList>
            <person name="Gilroy R."/>
            <person name="Ravi A."/>
            <person name="Getino M."/>
            <person name="Pursley I."/>
            <person name="Horton D.L."/>
            <person name="Alikhan N.F."/>
            <person name="Baker D."/>
            <person name="Gharbi K."/>
            <person name="Hall N."/>
            <person name="Watson M."/>
            <person name="Adriaenssens E.M."/>
            <person name="Foster-Nyarko E."/>
            <person name="Jarju S."/>
            <person name="Secka A."/>
            <person name="Antonio M."/>
            <person name="Oren A."/>
            <person name="Chaudhuri R.R."/>
            <person name="La Ragione R."/>
            <person name="Hildebrand F."/>
            <person name="Pallen M.J."/>
        </authorList>
    </citation>
    <scope>NUCLEOTIDE SEQUENCE</scope>
    <source>
        <strain evidence="8">CHK198-12963</strain>
    </source>
</reference>
<keyword evidence="3 5" id="KW-0408">Iron</keyword>
<feature type="binding site" evidence="5">
    <location>
        <position position="75"/>
    </location>
    <ligand>
        <name>[4Fe-4S] cluster</name>
        <dbReference type="ChEBI" id="CHEBI:49883"/>
        <note>4Fe-4S-S-AdoMet</note>
    </ligand>
</feature>
<dbReference type="PROSITE" id="PS51918">
    <property type="entry name" value="RADICAL_SAM"/>
    <property type="match status" value="1"/>
</dbReference>
<sequence length="355" mass="39993">MSGKEREEMGRKLLDVLEERHSLSRGEWRFLLENRGGELSGEVFSRAAALRDRIYGKKVFVRGLIEFTNYCRCDCRYCGIRRSNKNVSRYRLAPDQIMNCCKAGYELGFRTFVLQGGEDPYFTDQRMVELIRTIKGEFPDCALTLSIGERSRESYAAFRQAGADRYLLRHETANEEHYRLLHPEEQTLKNRMECLKNLKELGYQTGAGCMVGSPGQTVECLIDDLEYLTELQPEMVGIGPFIPHHDTPFRGCPSGSVELTLYLLGLVRLLLPSVLLPATTALGTAAEGGRELGVKAGANVVMPNLSPENVREKYLLYDNKIHTGREAAECLEDLKQSMAAIGYEVVVDRGDFIPC</sequence>
<keyword evidence="2" id="KW-0479">Metal-binding</keyword>
<comment type="cofactor">
    <cofactor evidence="5">
        <name>[4Fe-4S] cluster</name>
        <dbReference type="ChEBI" id="CHEBI:49883"/>
    </cofactor>
    <text evidence="5">Binds 1 [4Fe-4S] cluster. The cluster is coordinated with 3 cysteines and an exchangeable S-adenosyl-L-methionine.</text>
</comment>
<dbReference type="Gene3D" id="3.20.20.70">
    <property type="entry name" value="Aldolase class I"/>
    <property type="match status" value="1"/>
</dbReference>
<keyword evidence="1 5" id="KW-0949">S-adenosyl-L-methionine</keyword>
<dbReference type="SFLD" id="SFLDF00348">
    <property type="entry name" value="FeFe_hydrogenase_maturase_(Hyd"/>
    <property type="match status" value="1"/>
</dbReference>
<keyword evidence="5" id="KW-0004">4Fe-4S</keyword>
<dbReference type="Pfam" id="PF04055">
    <property type="entry name" value="Radical_SAM"/>
    <property type="match status" value="1"/>
</dbReference>
<dbReference type="GO" id="GO:0051539">
    <property type="term" value="F:4 iron, 4 sulfur cluster binding"/>
    <property type="evidence" value="ECO:0007669"/>
    <property type="project" value="UniProtKB-KW"/>
</dbReference>
<evidence type="ECO:0000256" key="4">
    <source>
        <dbReference type="ARBA" id="ARBA00023014"/>
    </source>
</evidence>
<dbReference type="InterPro" id="IPR007197">
    <property type="entry name" value="rSAM"/>
</dbReference>
<dbReference type="InterPro" id="IPR024021">
    <property type="entry name" value="FeFe-hyd_HydE_rSAM"/>
</dbReference>
<dbReference type="Proteomes" id="UP000823863">
    <property type="component" value="Unassembled WGS sequence"/>
</dbReference>
<dbReference type="PANTHER" id="PTHR43726">
    <property type="entry name" value="3-METHYLORNITHINE SYNTHASE"/>
    <property type="match status" value="1"/>
</dbReference>
<evidence type="ECO:0000256" key="2">
    <source>
        <dbReference type="ARBA" id="ARBA00022723"/>
    </source>
</evidence>
<feature type="binding site" evidence="6">
    <location>
        <position position="171"/>
    </location>
    <ligand>
        <name>S-adenosyl-L-methionine</name>
        <dbReference type="ChEBI" id="CHEBI:59789"/>
    </ligand>
</feature>
<dbReference type="InterPro" id="IPR006638">
    <property type="entry name" value="Elp3/MiaA/NifB-like_rSAM"/>
</dbReference>
<feature type="binding site" evidence="5">
    <location>
        <position position="71"/>
    </location>
    <ligand>
        <name>[4Fe-4S] cluster</name>
        <dbReference type="ChEBI" id="CHEBI:49883"/>
        <note>4Fe-4S-S-AdoMet</note>
    </ligand>
</feature>
<reference evidence="8" key="2">
    <citation type="submission" date="2021-04" db="EMBL/GenBank/DDBJ databases">
        <authorList>
            <person name="Gilroy R."/>
        </authorList>
    </citation>
    <scope>NUCLEOTIDE SEQUENCE</scope>
    <source>
        <strain evidence="8">CHK198-12963</strain>
    </source>
</reference>
<dbReference type="AlphaFoldDB" id="A0A9D2PSL7"/>
<evidence type="ECO:0000256" key="5">
    <source>
        <dbReference type="PIRSR" id="PIRSR004762-1"/>
    </source>
</evidence>
<dbReference type="SUPFAM" id="SSF102114">
    <property type="entry name" value="Radical SAM enzymes"/>
    <property type="match status" value="1"/>
</dbReference>
<evidence type="ECO:0000256" key="1">
    <source>
        <dbReference type="ARBA" id="ARBA00022691"/>
    </source>
</evidence>
<keyword evidence="4 5" id="KW-0411">Iron-sulfur</keyword>
<dbReference type="EMBL" id="DWWB01000012">
    <property type="protein sequence ID" value="HJC65659.1"/>
    <property type="molecule type" value="Genomic_DNA"/>
</dbReference>
<organism evidence="8 9">
    <name type="scientific">Candidatus Enterocloster excrementigallinarum</name>
    <dbReference type="NCBI Taxonomy" id="2838558"/>
    <lineage>
        <taxon>Bacteria</taxon>
        <taxon>Bacillati</taxon>
        <taxon>Bacillota</taxon>
        <taxon>Clostridia</taxon>
        <taxon>Lachnospirales</taxon>
        <taxon>Lachnospiraceae</taxon>
        <taxon>Enterocloster</taxon>
    </lineage>
</organism>
<comment type="caution">
    <text evidence="8">The sequence shown here is derived from an EMBL/GenBank/DDBJ whole genome shotgun (WGS) entry which is preliminary data.</text>
</comment>
<feature type="binding site" evidence="6">
    <location>
        <position position="146"/>
    </location>
    <ligand>
        <name>(3R)-3-methyl-D-ornithine</name>
        <dbReference type="ChEBI" id="CHEBI:64642"/>
    </ligand>
</feature>
<feature type="binding site" evidence="5">
    <location>
        <position position="78"/>
    </location>
    <ligand>
        <name>[4Fe-4S] cluster</name>
        <dbReference type="ChEBI" id="CHEBI:49883"/>
        <note>4Fe-4S-S-AdoMet</note>
    </ligand>
</feature>
<accession>A0A9D2PSL7</accession>
<dbReference type="InterPro" id="IPR058240">
    <property type="entry name" value="rSAM_sf"/>
</dbReference>
<evidence type="ECO:0000259" key="7">
    <source>
        <dbReference type="PROSITE" id="PS51918"/>
    </source>
</evidence>
<dbReference type="CDD" id="cd01335">
    <property type="entry name" value="Radical_SAM"/>
    <property type="match status" value="1"/>
</dbReference>
<dbReference type="InterPro" id="IPR013785">
    <property type="entry name" value="Aldolase_TIM"/>
</dbReference>
<dbReference type="SFLD" id="SFLDG01082">
    <property type="entry name" value="B12-binding_domain_containing"/>
    <property type="match status" value="1"/>
</dbReference>
<proteinExistence type="predicted"/>
<dbReference type="SFLD" id="SFLDG01060">
    <property type="entry name" value="BATS_domain_containing"/>
    <property type="match status" value="1"/>
</dbReference>
<dbReference type="InterPro" id="IPR034422">
    <property type="entry name" value="HydE/PylB-like"/>
</dbReference>
<dbReference type="NCBIfam" id="TIGR03956">
    <property type="entry name" value="rSAM_HydE"/>
    <property type="match status" value="1"/>
</dbReference>
<dbReference type="SMART" id="SM00729">
    <property type="entry name" value="Elp3"/>
    <property type="match status" value="1"/>
</dbReference>
<evidence type="ECO:0000256" key="6">
    <source>
        <dbReference type="PIRSR" id="PIRSR004762-2"/>
    </source>
</evidence>
<name>A0A9D2PSL7_9FIRM</name>
<dbReference type="PIRSF" id="PIRSF004762">
    <property type="entry name" value="CHP00423"/>
    <property type="match status" value="1"/>
</dbReference>
<evidence type="ECO:0000256" key="3">
    <source>
        <dbReference type="ARBA" id="ARBA00023004"/>
    </source>
</evidence>
<feature type="binding site" evidence="6">
    <location>
        <position position="191"/>
    </location>
    <ligand>
        <name>S-adenosyl-L-methionine</name>
        <dbReference type="ChEBI" id="CHEBI:59789"/>
    </ligand>
</feature>
<evidence type="ECO:0000313" key="9">
    <source>
        <dbReference type="Proteomes" id="UP000823863"/>
    </source>
</evidence>